<name>A0A963YX39_9PROT</name>
<protein>
    <submittedName>
        <fullName evidence="2">TniQ family protein</fullName>
    </submittedName>
</protein>
<feature type="non-terminal residue" evidence="2">
    <location>
        <position position="180"/>
    </location>
</feature>
<comment type="caution">
    <text evidence="2">The sequence shown here is derived from an EMBL/GenBank/DDBJ whole genome shotgun (WGS) entry which is preliminary data.</text>
</comment>
<dbReference type="RefSeq" id="WP_227324223.1">
    <property type="nucleotide sequence ID" value="NZ_JAESVB010000079.1"/>
</dbReference>
<reference evidence="2" key="2">
    <citation type="submission" date="2021-01" db="EMBL/GenBank/DDBJ databases">
        <authorList>
            <person name="Mieszkin S."/>
            <person name="Pouder E."/>
            <person name="Alain K."/>
        </authorList>
    </citation>
    <scope>NUCLEOTIDE SEQUENCE</scope>
    <source>
        <strain evidence="2">HW T2.11</strain>
    </source>
</reference>
<feature type="domain" description="TniQ" evidence="1">
    <location>
        <begin position="7"/>
        <end position="145"/>
    </location>
</feature>
<keyword evidence="3" id="KW-1185">Reference proteome</keyword>
<evidence type="ECO:0000313" key="2">
    <source>
        <dbReference type="EMBL" id="MCB8878591.1"/>
    </source>
</evidence>
<dbReference type="Proteomes" id="UP000708298">
    <property type="component" value="Unassembled WGS sequence"/>
</dbReference>
<sequence length="180" mass="20184">DLSAPLPIVPPPEEDELISSWLDRIARFYGTPTWELFGLIRGKTTVSLYAVDLGISDAALSLIAKRLGITKMQLFIRTIAGSYPWAVDHVARDSVMSTRRYPPRMRYAACPICLEHQKASRGFSWLRREWVLSLRTICQLHHVDLLEGDAGSIVHPAWSDFARVHRCAQQATSATQRAGA</sequence>
<dbReference type="InterPro" id="IPR009492">
    <property type="entry name" value="TniQ"/>
</dbReference>
<organism evidence="2 3">
    <name type="scientific">Acidisoma silvae</name>
    <dbReference type="NCBI Taxonomy" id="2802396"/>
    <lineage>
        <taxon>Bacteria</taxon>
        <taxon>Pseudomonadati</taxon>
        <taxon>Pseudomonadota</taxon>
        <taxon>Alphaproteobacteria</taxon>
        <taxon>Acetobacterales</taxon>
        <taxon>Acidocellaceae</taxon>
        <taxon>Acidisoma</taxon>
    </lineage>
</organism>
<evidence type="ECO:0000313" key="3">
    <source>
        <dbReference type="Proteomes" id="UP000708298"/>
    </source>
</evidence>
<feature type="non-terminal residue" evidence="2">
    <location>
        <position position="1"/>
    </location>
</feature>
<gene>
    <name evidence="2" type="ORF">ASILVAE211_25710</name>
</gene>
<dbReference type="AlphaFoldDB" id="A0A963YX39"/>
<reference evidence="2" key="1">
    <citation type="journal article" date="2021" name="Microorganisms">
        <title>Acidisoma silvae sp. nov. and Acidisomacellulosilytica sp. nov., Two Acidophilic Bacteria Isolated from Decaying Wood, Hydrolyzing Cellulose and Producing Poly-3-hydroxybutyrate.</title>
        <authorList>
            <person name="Mieszkin S."/>
            <person name="Pouder E."/>
            <person name="Uroz S."/>
            <person name="Simon-Colin C."/>
            <person name="Alain K."/>
        </authorList>
    </citation>
    <scope>NUCLEOTIDE SEQUENCE</scope>
    <source>
        <strain evidence="2">HW T2.11</strain>
    </source>
</reference>
<evidence type="ECO:0000259" key="1">
    <source>
        <dbReference type="Pfam" id="PF06527"/>
    </source>
</evidence>
<dbReference type="EMBL" id="JAESVB010000079">
    <property type="protein sequence ID" value="MCB8878591.1"/>
    <property type="molecule type" value="Genomic_DNA"/>
</dbReference>
<accession>A0A963YX39</accession>
<dbReference type="Pfam" id="PF06527">
    <property type="entry name" value="TniQ"/>
    <property type="match status" value="1"/>
</dbReference>
<proteinExistence type="predicted"/>